<dbReference type="Gene3D" id="2.10.25.10">
    <property type="entry name" value="Laminin"/>
    <property type="match status" value="1"/>
</dbReference>
<dbReference type="FunFam" id="2.10.25.10:FF:000188">
    <property type="entry name" value="Laminin subunit gamma 2"/>
    <property type="match status" value="1"/>
</dbReference>
<dbReference type="InterPro" id="IPR002049">
    <property type="entry name" value="LE_dom"/>
</dbReference>
<dbReference type="SMART" id="SM00180">
    <property type="entry name" value="EGF_Lam"/>
    <property type="match status" value="1"/>
</dbReference>
<dbReference type="STRING" id="126957.T1JLT1"/>
<dbReference type="EMBL" id="JH429903">
    <property type="status" value="NOT_ANNOTATED_CDS"/>
    <property type="molecule type" value="Genomic_DNA"/>
</dbReference>
<sequence>MAQQLVTKNVLTSIGCKAMERELQTNQFYPDDIFYLLKSEEVNLYKRLVKDFNHACNCNLHARRCRFNMELYKLSGRTSGGICLNCRHNTAGRHCHYCKEGYYRDTTKPMTHRKACRVHTKDKSKYKRKKKGRKEKHFYPQMPRLVTRYQNAALVAILQCFWKLYSKAYPDNTECCCTVLNVNSFNVVALFYWQHCHNAEDKLGLGQKAPLRYRYCGGTVANVEALNFATFHR</sequence>
<dbReference type="InterPro" id="IPR050440">
    <property type="entry name" value="Laminin/Netrin_ECM"/>
</dbReference>
<dbReference type="GO" id="GO:0008045">
    <property type="term" value="P:motor neuron axon guidance"/>
    <property type="evidence" value="ECO:0007669"/>
    <property type="project" value="TreeGrafter"/>
</dbReference>
<evidence type="ECO:0000259" key="6">
    <source>
        <dbReference type="PROSITE" id="PS01248"/>
    </source>
</evidence>
<dbReference type="SUPFAM" id="SSF57196">
    <property type="entry name" value="EGF/Laminin"/>
    <property type="match status" value="1"/>
</dbReference>
<keyword evidence="8" id="KW-1185">Reference proteome</keyword>
<name>T1JLT1_STRMM</name>
<keyword evidence="4" id="KW-0325">Glycoprotein</keyword>
<accession>T1JLT1</accession>
<dbReference type="EnsemblMetazoa" id="SMAR014811-RA">
    <property type="protein sequence ID" value="SMAR014811-PA"/>
    <property type="gene ID" value="SMAR014811"/>
</dbReference>
<dbReference type="HOGENOM" id="CLU_1191202_0_0_1"/>
<dbReference type="PROSITE" id="PS01248">
    <property type="entry name" value="EGF_LAM_1"/>
    <property type="match status" value="1"/>
</dbReference>
<dbReference type="GO" id="GO:0005604">
    <property type="term" value="C:basement membrane"/>
    <property type="evidence" value="ECO:0007669"/>
    <property type="project" value="TreeGrafter"/>
</dbReference>
<keyword evidence="3" id="KW-1015">Disulfide bond</keyword>
<evidence type="ECO:0000256" key="2">
    <source>
        <dbReference type="ARBA" id="ARBA00022737"/>
    </source>
</evidence>
<dbReference type="PANTHER" id="PTHR10574:SF365">
    <property type="entry name" value="NETRIN-A-RELATED"/>
    <property type="match status" value="1"/>
</dbReference>
<feature type="domain" description="Laminin EGF-like" evidence="6">
    <location>
        <begin position="83"/>
        <end position="116"/>
    </location>
</feature>
<proteinExistence type="predicted"/>
<evidence type="ECO:0000256" key="3">
    <source>
        <dbReference type="ARBA" id="ARBA00023157"/>
    </source>
</evidence>
<organism evidence="7 8">
    <name type="scientific">Strigamia maritima</name>
    <name type="common">European centipede</name>
    <name type="synonym">Geophilus maritimus</name>
    <dbReference type="NCBI Taxonomy" id="126957"/>
    <lineage>
        <taxon>Eukaryota</taxon>
        <taxon>Metazoa</taxon>
        <taxon>Ecdysozoa</taxon>
        <taxon>Arthropoda</taxon>
        <taxon>Myriapoda</taxon>
        <taxon>Chilopoda</taxon>
        <taxon>Pleurostigmophora</taxon>
        <taxon>Geophilomorpha</taxon>
        <taxon>Linotaeniidae</taxon>
        <taxon>Strigamia</taxon>
    </lineage>
</organism>
<dbReference type="CDD" id="cd00055">
    <property type="entry name" value="EGF_Lam"/>
    <property type="match status" value="1"/>
</dbReference>
<dbReference type="eggNOG" id="KOG3512">
    <property type="taxonomic scope" value="Eukaryota"/>
</dbReference>
<dbReference type="AlphaFoldDB" id="T1JLT1"/>
<evidence type="ECO:0000313" key="8">
    <source>
        <dbReference type="Proteomes" id="UP000014500"/>
    </source>
</evidence>
<evidence type="ECO:0000313" key="7">
    <source>
        <dbReference type="EnsemblMetazoa" id="SMAR014811-PA"/>
    </source>
</evidence>
<keyword evidence="5" id="KW-0424">Laminin EGF-like domain</keyword>
<evidence type="ECO:0000256" key="5">
    <source>
        <dbReference type="ARBA" id="ARBA00023292"/>
    </source>
</evidence>
<keyword evidence="2" id="KW-0677">Repeat</keyword>
<protein>
    <recommendedName>
        <fullName evidence="6">Laminin EGF-like domain-containing protein</fullName>
    </recommendedName>
</protein>
<dbReference type="GO" id="GO:0009887">
    <property type="term" value="P:animal organ morphogenesis"/>
    <property type="evidence" value="ECO:0007669"/>
    <property type="project" value="TreeGrafter"/>
</dbReference>
<dbReference type="GO" id="GO:0009888">
    <property type="term" value="P:tissue development"/>
    <property type="evidence" value="ECO:0007669"/>
    <property type="project" value="TreeGrafter"/>
</dbReference>
<dbReference type="Pfam" id="PF24973">
    <property type="entry name" value="EGF_LMN_ATRN"/>
    <property type="match status" value="1"/>
</dbReference>
<keyword evidence="1" id="KW-0732">Signal</keyword>
<evidence type="ECO:0000256" key="4">
    <source>
        <dbReference type="ARBA" id="ARBA00023180"/>
    </source>
</evidence>
<evidence type="ECO:0000256" key="1">
    <source>
        <dbReference type="ARBA" id="ARBA00022729"/>
    </source>
</evidence>
<dbReference type="Proteomes" id="UP000014500">
    <property type="component" value="Unassembled WGS sequence"/>
</dbReference>
<reference evidence="7" key="2">
    <citation type="submission" date="2015-02" db="UniProtKB">
        <authorList>
            <consortium name="EnsemblMetazoa"/>
        </authorList>
    </citation>
    <scope>IDENTIFICATION</scope>
</reference>
<dbReference type="PANTHER" id="PTHR10574">
    <property type="entry name" value="NETRIN/LAMININ-RELATED"/>
    <property type="match status" value="1"/>
</dbReference>
<dbReference type="InterPro" id="IPR056863">
    <property type="entry name" value="LMN_ATRN_NET-like_EGF"/>
</dbReference>
<reference evidence="8" key="1">
    <citation type="submission" date="2011-05" db="EMBL/GenBank/DDBJ databases">
        <authorList>
            <person name="Richards S.R."/>
            <person name="Qu J."/>
            <person name="Jiang H."/>
            <person name="Jhangiani S.N."/>
            <person name="Agravi P."/>
            <person name="Goodspeed R."/>
            <person name="Gross S."/>
            <person name="Mandapat C."/>
            <person name="Jackson L."/>
            <person name="Mathew T."/>
            <person name="Pu L."/>
            <person name="Thornton R."/>
            <person name="Saada N."/>
            <person name="Wilczek-Boney K.B."/>
            <person name="Lee S."/>
            <person name="Kovar C."/>
            <person name="Wu Y."/>
            <person name="Scherer S.E."/>
            <person name="Worley K.C."/>
            <person name="Muzny D.M."/>
            <person name="Gibbs R."/>
        </authorList>
    </citation>
    <scope>NUCLEOTIDE SEQUENCE</scope>
    <source>
        <strain evidence="8">Brora</strain>
    </source>
</reference>
<dbReference type="GO" id="GO:0016358">
    <property type="term" value="P:dendrite development"/>
    <property type="evidence" value="ECO:0007669"/>
    <property type="project" value="TreeGrafter"/>
</dbReference>